<dbReference type="Gene3D" id="3.40.570.10">
    <property type="entry name" value="Extracellular Endonuclease, subunit A"/>
    <property type="match status" value="1"/>
</dbReference>
<dbReference type="Pfam" id="PF01223">
    <property type="entry name" value="Endonuclease_NS"/>
    <property type="match status" value="1"/>
</dbReference>
<dbReference type="Ensembl" id="ENSCPBT00000012068.1">
    <property type="protein sequence ID" value="ENSCPBP00000010058.1"/>
    <property type="gene ID" value="ENSCPBG00000007740.1"/>
</dbReference>
<dbReference type="GO" id="GO:0003676">
    <property type="term" value="F:nucleic acid binding"/>
    <property type="evidence" value="ECO:0007669"/>
    <property type="project" value="InterPro"/>
</dbReference>
<feature type="signal peptide" evidence="1">
    <location>
        <begin position="1"/>
        <end position="19"/>
    </location>
</feature>
<evidence type="ECO:0008006" key="6">
    <source>
        <dbReference type="Google" id="ProtNLM"/>
    </source>
</evidence>
<proteinExistence type="predicted"/>
<feature type="domain" description="DNA/RNA non-specific endonuclease/pyrophosphatase/phosphodiesterase" evidence="3">
    <location>
        <begin position="54"/>
        <end position="278"/>
    </location>
</feature>
<protein>
    <recommendedName>
        <fullName evidence="6">Endonuclease domain-containing 1 protein</fullName>
    </recommendedName>
</protein>
<evidence type="ECO:0000259" key="2">
    <source>
        <dbReference type="SMART" id="SM00477"/>
    </source>
</evidence>
<dbReference type="PANTHER" id="PTHR21472:SF21">
    <property type="entry name" value="ENDONUCLEASE DOMAIN-CONTAINING 1 PROTEIN-LIKE-RELATED"/>
    <property type="match status" value="1"/>
</dbReference>
<dbReference type="GO" id="GO:0016787">
    <property type="term" value="F:hydrolase activity"/>
    <property type="evidence" value="ECO:0007669"/>
    <property type="project" value="InterPro"/>
</dbReference>
<dbReference type="InterPro" id="IPR039015">
    <property type="entry name" value="ENDOD1"/>
</dbReference>
<evidence type="ECO:0000313" key="4">
    <source>
        <dbReference type="Ensembl" id="ENSCPBP00000010058.1"/>
    </source>
</evidence>
<reference evidence="4" key="2">
    <citation type="submission" date="2025-09" db="UniProtKB">
        <authorList>
            <consortium name="Ensembl"/>
        </authorList>
    </citation>
    <scope>IDENTIFICATION</scope>
</reference>
<dbReference type="InterPro" id="IPR044929">
    <property type="entry name" value="DNA/RNA_non-sp_Endonuclease_sf"/>
</dbReference>
<organism evidence="4 5">
    <name type="scientific">Chrysemys picta bellii</name>
    <name type="common">Western painted turtle</name>
    <name type="synonym">Emys bellii</name>
    <dbReference type="NCBI Taxonomy" id="8478"/>
    <lineage>
        <taxon>Eukaryota</taxon>
        <taxon>Metazoa</taxon>
        <taxon>Chordata</taxon>
        <taxon>Craniata</taxon>
        <taxon>Vertebrata</taxon>
        <taxon>Euteleostomi</taxon>
        <taxon>Archelosauria</taxon>
        <taxon>Testudinata</taxon>
        <taxon>Testudines</taxon>
        <taxon>Cryptodira</taxon>
        <taxon>Durocryptodira</taxon>
        <taxon>Testudinoidea</taxon>
        <taxon>Emydidae</taxon>
        <taxon>Chrysemys</taxon>
    </lineage>
</organism>
<keyword evidence="1" id="KW-0732">Signal</keyword>
<dbReference type="PANTHER" id="PTHR21472">
    <property type="entry name" value="ENDONUCLEASE DOMAIN-CONTAINING 1 PROTEIN ENDOD1"/>
    <property type="match status" value="1"/>
</dbReference>
<dbReference type="SMART" id="SM00477">
    <property type="entry name" value="NUC"/>
    <property type="match status" value="1"/>
</dbReference>
<feature type="chain" id="PRO_5034983716" description="Endonuclease domain-containing 1 protein" evidence="1">
    <location>
        <begin position="20"/>
        <end position="443"/>
    </location>
</feature>
<name>A0A8C3FJM2_CHRPI</name>
<evidence type="ECO:0000313" key="5">
    <source>
        <dbReference type="Proteomes" id="UP000694380"/>
    </source>
</evidence>
<evidence type="ECO:0000259" key="3">
    <source>
        <dbReference type="SMART" id="SM00892"/>
    </source>
</evidence>
<feature type="domain" description="ENPP1-3/EXOG-like endonuclease/phosphodiesterase" evidence="2">
    <location>
        <begin position="55"/>
        <end position="265"/>
    </location>
</feature>
<dbReference type="InterPro" id="IPR001604">
    <property type="entry name" value="Endo_G_ENPP1-like_dom"/>
</dbReference>
<dbReference type="GO" id="GO:0046872">
    <property type="term" value="F:metal ion binding"/>
    <property type="evidence" value="ECO:0007669"/>
    <property type="project" value="InterPro"/>
</dbReference>
<dbReference type="Proteomes" id="UP000694380">
    <property type="component" value="Unplaced"/>
</dbReference>
<sequence length="443" mass="49872">MGPLVLLGFASLWAGLVLAEVGPTFSKCTDYFYGGIEPQGFDTNRANICQKYGGTYNFATFYNESNRILVWSAYRIDEGNCTDTASETWKVEPQVNPSSNLFSPKNQKGNQSIKEKLKEKQAINEDYERTHYDRGHLNPNSFQCGQSQIATFTLTNAVPMDPCFNRVNWYELEQNLKMQLTYSCPNEKNQKGKPFLETGAVPNAERVVVLSHIWTAVCCEHSDNNKKFSFTFLGMNRADSILEPMKVTQLNKLLMRLYGNPSRRPIKIFNDDCNEEDTKAPDVLLEITKQLRDTFPNRGNHLSGNKRPQNTAPCPPLILIRKRQNSARLWVTLRTGASCPERLGAQSAYSETSVLQKPKRPTGLCWCDTRHIELHIALHRCVQYHSLCHGDTAPSGPCIFVPVSVTRGYLPTFGKCLGLVGWQALEKCNDGDLHNAGKYCVGL</sequence>
<accession>A0A8C3FJM2</accession>
<reference evidence="4" key="1">
    <citation type="submission" date="2025-08" db="UniProtKB">
        <authorList>
            <consortium name="Ensembl"/>
        </authorList>
    </citation>
    <scope>IDENTIFICATION</scope>
</reference>
<dbReference type="InterPro" id="IPR044925">
    <property type="entry name" value="His-Me_finger_sf"/>
</dbReference>
<dbReference type="GeneTree" id="ENSGT01030000234592"/>
<dbReference type="InterPro" id="IPR020821">
    <property type="entry name" value="ENPP1-3/EXOG-like_nuc-like"/>
</dbReference>
<dbReference type="SMART" id="SM00892">
    <property type="entry name" value="Endonuclease_NS"/>
    <property type="match status" value="1"/>
</dbReference>
<keyword evidence="5" id="KW-1185">Reference proteome</keyword>
<dbReference type="AlphaFoldDB" id="A0A8C3FJM2"/>
<evidence type="ECO:0000256" key="1">
    <source>
        <dbReference type="SAM" id="SignalP"/>
    </source>
</evidence>
<dbReference type="SUPFAM" id="SSF54060">
    <property type="entry name" value="His-Me finger endonucleases"/>
    <property type="match status" value="1"/>
</dbReference>